<comment type="caution">
    <text evidence="2">The sequence shown here is derived from an EMBL/GenBank/DDBJ whole genome shotgun (WGS) entry which is preliminary data.</text>
</comment>
<keyword evidence="3" id="KW-1185">Reference proteome</keyword>
<sequence length="337" mass="36213">MFPFLGISIIAFSVASSGLVQRGAQISNIRIFPVSFNQPSPAASTLLPENTPPSASLSALPTSSFNVSSKNINVLNTTEADLRCDREGGQGLTVESCVQAQSQLKTWLNGKPRYYITIGQPGYGVWDVNDRITFLSSDRVCAFDFWVTWGDEDHKVATSDLAHASNELMLHCVTPAGGPAAGSYGYIGFDENVEMEVRYQQRFSNLECSSAPPAGPSIASCFALRNSMPKAGDEQTFGRNGAEVDVVLPYTLVGGIVIPVPHYFSNPTADDGADDSATWYEMYMAATEIEASCVRRGLRGMINGLGEDGNLLVMLSNPGRLSPGLATNNSMNYTSSF</sequence>
<gene>
    <name evidence="2" type="ORF">JMJ35_008213</name>
</gene>
<proteinExistence type="predicted"/>
<dbReference type="Proteomes" id="UP001166286">
    <property type="component" value="Unassembled WGS sequence"/>
</dbReference>
<feature type="chain" id="PRO_5041329712" evidence="1">
    <location>
        <begin position="18"/>
        <end position="337"/>
    </location>
</feature>
<reference evidence="2" key="1">
    <citation type="submission" date="2023-03" db="EMBL/GenBank/DDBJ databases">
        <title>Complete genome of Cladonia borealis.</title>
        <authorList>
            <person name="Park H."/>
        </authorList>
    </citation>
    <scope>NUCLEOTIDE SEQUENCE</scope>
    <source>
        <strain evidence="2">ANT050790</strain>
    </source>
</reference>
<evidence type="ECO:0000313" key="3">
    <source>
        <dbReference type="Proteomes" id="UP001166286"/>
    </source>
</evidence>
<protein>
    <submittedName>
        <fullName evidence="2">Uncharacterized protein</fullName>
    </submittedName>
</protein>
<dbReference type="EMBL" id="JAFEKC020000018">
    <property type="protein sequence ID" value="KAK0509819.1"/>
    <property type="molecule type" value="Genomic_DNA"/>
</dbReference>
<evidence type="ECO:0000313" key="2">
    <source>
        <dbReference type="EMBL" id="KAK0509819.1"/>
    </source>
</evidence>
<keyword evidence="1" id="KW-0732">Signal</keyword>
<feature type="signal peptide" evidence="1">
    <location>
        <begin position="1"/>
        <end position="17"/>
    </location>
</feature>
<evidence type="ECO:0000256" key="1">
    <source>
        <dbReference type="SAM" id="SignalP"/>
    </source>
</evidence>
<dbReference type="AlphaFoldDB" id="A0AA39V3E8"/>
<organism evidence="2 3">
    <name type="scientific">Cladonia borealis</name>
    <dbReference type="NCBI Taxonomy" id="184061"/>
    <lineage>
        <taxon>Eukaryota</taxon>
        <taxon>Fungi</taxon>
        <taxon>Dikarya</taxon>
        <taxon>Ascomycota</taxon>
        <taxon>Pezizomycotina</taxon>
        <taxon>Lecanoromycetes</taxon>
        <taxon>OSLEUM clade</taxon>
        <taxon>Lecanoromycetidae</taxon>
        <taxon>Lecanorales</taxon>
        <taxon>Lecanorineae</taxon>
        <taxon>Cladoniaceae</taxon>
        <taxon>Cladonia</taxon>
    </lineage>
</organism>
<name>A0AA39V3E8_9LECA</name>
<accession>A0AA39V3E8</accession>